<dbReference type="InterPro" id="IPR050375">
    <property type="entry name" value="MFS_TsgA-like"/>
</dbReference>
<dbReference type="InterPro" id="IPR011701">
    <property type="entry name" value="MFS"/>
</dbReference>
<evidence type="ECO:0000256" key="6">
    <source>
        <dbReference type="SAM" id="MobiDB-lite"/>
    </source>
</evidence>
<feature type="transmembrane region" description="Helical" evidence="7">
    <location>
        <begin position="335"/>
        <end position="352"/>
    </location>
</feature>
<dbReference type="SUPFAM" id="SSF103473">
    <property type="entry name" value="MFS general substrate transporter"/>
    <property type="match status" value="1"/>
</dbReference>
<evidence type="ECO:0000313" key="9">
    <source>
        <dbReference type="Proteomes" id="UP000315010"/>
    </source>
</evidence>
<feature type="transmembrane region" description="Helical" evidence="7">
    <location>
        <begin position="36"/>
        <end position="53"/>
    </location>
</feature>
<feature type="transmembrane region" description="Helical" evidence="7">
    <location>
        <begin position="73"/>
        <end position="97"/>
    </location>
</feature>
<dbReference type="RefSeq" id="WP_146404526.1">
    <property type="nucleotide sequence ID" value="NZ_SJPJ01000002.1"/>
</dbReference>
<gene>
    <name evidence="8" type="primary">fucP_2</name>
    <name evidence="8" type="ORF">CA13_72780</name>
</gene>
<feature type="transmembrane region" description="Helical" evidence="7">
    <location>
        <begin position="359"/>
        <end position="378"/>
    </location>
</feature>
<dbReference type="AlphaFoldDB" id="A0A5C5YPM8"/>
<feature type="transmembrane region" description="Helical" evidence="7">
    <location>
        <begin position="167"/>
        <end position="190"/>
    </location>
</feature>
<name>A0A5C5YPM8_9BACT</name>
<comment type="subcellular location">
    <subcellularLocation>
        <location evidence="1">Cell inner membrane</location>
        <topology evidence="1">Multi-pass membrane protein</topology>
    </subcellularLocation>
</comment>
<keyword evidence="4 7" id="KW-1133">Transmembrane helix</keyword>
<dbReference type="InterPro" id="IPR005275">
    <property type="entry name" value="Lfuc_symporter_FucP"/>
</dbReference>
<dbReference type="OrthoDB" id="9795150at2"/>
<dbReference type="PANTHER" id="PTHR43702">
    <property type="entry name" value="L-FUCOSE-PROTON SYMPORTER"/>
    <property type="match status" value="1"/>
</dbReference>
<dbReference type="EMBL" id="SJPJ01000002">
    <property type="protein sequence ID" value="TWT76779.1"/>
    <property type="molecule type" value="Genomic_DNA"/>
</dbReference>
<keyword evidence="9" id="KW-1185">Reference proteome</keyword>
<dbReference type="Gene3D" id="1.20.1250.20">
    <property type="entry name" value="MFS general substrate transporter like domains"/>
    <property type="match status" value="2"/>
</dbReference>
<keyword evidence="2" id="KW-1003">Cell membrane</keyword>
<keyword evidence="5 7" id="KW-0472">Membrane</keyword>
<dbReference type="InterPro" id="IPR036259">
    <property type="entry name" value="MFS_trans_sf"/>
</dbReference>
<organism evidence="8 9">
    <name type="scientific">Novipirellula herctigrandis</name>
    <dbReference type="NCBI Taxonomy" id="2527986"/>
    <lineage>
        <taxon>Bacteria</taxon>
        <taxon>Pseudomonadati</taxon>
        <taxon>Planctomycetota</taxon>
        <taxon>Planctomycetia</taxon>
        <taxon>Pirellulales</taxon>
        <taxon>Pirellulaceae</taxon>
        <taxon>Novipirellula</taxon>
    </lineage>
</organism>
<evidence type="ECO:0000256" key="2">
    <source>
        <dbReference type="ARBA" id="ARBA00022475"/>
    </source>
</evidence>
<feature type="transmembrane region" description="Helical" evidence="7">
    <location>
        <begin position="416"/>
        <end position="434"/>
    </location>
</feature>
<feature type="region of interest" description="Disordered" evidence="6">
    <location>
        <begin position="1"/>
        <end position="26"/>
    </location>
</feature>
<evidence type="ECO:0000256" key="3">
    <source>
        <dbReference type="ARBA" id="ARBA00022692"/>
    </source>
</evidence>
<dbReference type="Proteomes" id="UP000315010">
    <property type="component" value="Unassembled WGS sequence"/>
</dbReference>
<evidence type="ECO:0000256" key="1">
    <source>
        <dbReference type="ARBA" id="ARBA00004429"/>
    </source>
</evidence>
<feature type="transmembrane region" description="Helical" evidence="7">
    <location>
        <begin position="384"/>
        <end position="404"/>
    </location>
</feature>
<feature type="transmembrane region" description="Helical" evidence="7">
    <location>
        <begin position="294"/>
        <end position="315"/>
    </location>
</feature>
<feature type="transmembrane region" description="Helical" evidence="7">
    <location>
        <begin position="104"/>
        <end position="123"/>
    </location>
</feature>
<evidence type="ECO:0000256" key="5">
    <source>
        <dbReference type="ARBA" id="ARBA00023136"/>
    </source>
</evidence>
<dbReference type="GO" id="GO:0005886">
    <property type="term" value="C:plasma membrane"/>
    <property type="evidence" value="ECO:0007669"/>
    <property type="project" value="UniProtKB-SubCell"/>
</dbReference>
<dbReference type="GO" id="GO:0015535">
    <property type="term" value="F:fucose:proton symporter activity"/>
    <property type="evidence" value="ECO:0007669"/>
    <property type="project" value="InterPro"/>
</dbReference>
<feature type="transmembrane region" description="Helical" evidence="7">
    <location>
        <begin position="129"/>
        <end position="146"/>
    </location>
</feature>
<protein>
    <submittedName>
        <fullName evidence="8">L-fucose-proton symporter</fullName>
    </submittedName>
</protein>
<evidence type="ECO:0000256" key="4">
    <source>
        <dbReference type="ARBA" id="ARBA00022989"/>
    </source>
</evidence>
<dbReference type="NCBIfam" id="TIGR00885">
    <property type="entry name" value="fucP"/>
    <property type="match status" value="1"/>
</dbReference>
<proteinExistence type="predicted"/>
<feature type="transmembrane region" description="Helical" evidence="7">
    <location>
        <begin position="454"/>
        <end position="474"/>
    </location>
</feature>
<dbReference type="Pfam" id="PF07690">
    <property type="entry name" value="MFS_1"/>
    <property type="match status" value="1"/>
</dbReference>
<sequence length="484" mass="52205">MEKPYQPPASVDPDSPQVKENESSLTDENSVVPRRFLGAFILVTSLFALWGFANDFTNPLVRAFKEIFLISNFQSSLVQFAFYGGYATMAIPAALLIRKFSYKAGIITGLFLYATGALITIPASLSMSFWMFLIGFYILTFGLAFLETTANPFVLSMGSPATATRRLNLAQAFNPIGSLSGMVVASLFILPALNTESFKAEQAAAHPEYATMRPSAVDGLMIESLENFRDTHPEEHTAMQVHDLSVVRIPYVVIALIVLAVMVTFILTKMPKTAGEHEQISLGALTRRLMTGRYLGGVVAQAFYVGAQIMCWTFIVHYGMTLLGLTAAEAQGYNIWAMGIFLASRFLCTAILQYMRPGLLLGVLAIGGIFLTAGAILIPGYTGLYCLIGVSACMSLMFPTIYGLALHGLNPEDAKLASAGLIFAIVGGALMPPLQGWIIDGSDMTLGGTLLESVRVSFVLPLICFVVITIYGFAMSRQGSAASS</sequence>
<reference evidence="8 9" key="1">
    <citation type="submission" date="2019-02" db="EMBL/GenBank/DDBJ databases">
        <title>Deep-cultivation of Planctomycetes and their phenomic and genomic characterization uncovers novel biology.</title>
        <authorList>
            <person name="Wiegand S."/>
            <person name="Jogler M."/>
            <person name="Boedeker C."/>
            <person name="Pinto D."/>
            <person name="Vollmers J."/>
            <person name="Rivas-Marin E."/>
            <person name="Kohn T."/>
            <person name="Peeters S.H."/>
            <person name="Heuer A."/>
            <person name="Rast P."/>
            <person name="Oberbeckmann S."/>
            <person name="Bunk B."/>
            <person name="Jeske O."/>
            <person name="Meyerdierks A."/>
            <person name="Storesund J.E."/>
            <person name="Kallscheuer N."/>
            <person name="Luecker S."/>
            <person name="Lage O.M."/>
            <person name="Pohl T."/>
            <person name="Merkel B.J."/>
            <person name="Hornburger P."/>
            <person name="Mueller R.-W."/>
            <person name="Bruemmer F."/>
            <person name="Labrenz M."/>
            <person name="Spormann A.M."/>
            <person name="Op Den Camp H."/>
            <person name="Overmann J."/>
            <person name="Amann R."/>
            <person name="Jetten M.S.M."/>
            <person name="Mascher T."/>
            <person name="Medema M.H."/>
            <person name="Devos D.P."/>
            <person name="Kaster A.-K."/>
            <person name="Ovreas L."/>
            <person name="Rohde M."/>
            <person name="Galperin M.Y."/>
            <person name="Jogler C."/>
        </authorList>
    </citation>
    <scope>NUCLEOTIDE SEQUENCE [LARGE SCALE GENOMIC DNA]</scope>
    <source>
        <strain evidence="8 9">CA13</strain>
    </source>
</reference>
<keyword evidence="3 7" id="KW-0812">Transmembrane</keyword>
<feature type="transmembrane region" description="Helical" evidence="7">
    <location>
        <begin position="249"/>
        <end position="267"/>
    </location>
</feature>
<accession>A0A5C5YPM8</accession>
<comment type="caution">
    <text evidence="8">The sequence shown here is derived from an EMBL/GenBank/DDBJ whole genome shotgun (WGS) entry which is preliminary data.</text>
</comment>
<evidence type="ECO:0000256" key="7">
    <source>
        <dbReference type="SAM" id="Phobius"/>
    </source>
</evidence>
<evidence type="ECO:0000313" key="8">
    <source>
        <dbReference type="EMBL" id="TWT76779.1"/>
    </source>
</evidence>
<dbReference type="CDD" id="cd17394">
    <property type="entry name" value="MFS_FucP_like"/>
    <property type="match status" value="1"/>
</dbReference>
<dbReference type="PANTHER" id="PTHR43702:SF11">
    <property type="entry name" value="L-FUCOSE-PROTON SYMPORTER"/>
    <property type="match status" value="1"/>
</dbReference>